<reference evidence="2" key="1">
    <citation type="submission" date="2025-08" db="UniProtKB">
        <authorList>
            <consortium name="RefSeq"/>
        </authorList>
    </citation>
    <scope>IDENTIFICATION</scope>
    <source>
        <tissue evidence="2">Blood</tissue>
    </source>
</reference>
<dbReference type="GeneID" id="139079455"/>
<proteinExistence type="predicted"/>
<sequence length="231" mass="25441">MRDRYWRRDHLVGRRPVPSLVEAIGYVGPAADLAAAHLSGSGEVSPETLCLQHQQVAQGDARGTELQGQFPSAYRLKPTGGVHAVSARSPIPALSVPHDLCPCHVRLLTAPSAFRAESYLRGSVCSISPPFVFLSTRPWGPQELPVIRQLKGYCLFQQEASRDPVPALWLYPFAFSSFYEGKDTVFPNGESPASSTESKMKVIISPRENTNISRETPIILTFTECHRLLCP</sequence>
<gene>
    <name evidence="2" type="primary">LOC139079455</name>
</gene>
<accession>A0ABM4MDF3</accession>
<keyword evidence="1" id="KW-1185">Reference proteome</keyword>
<organism evidence="1 2">
    <name type="scientific">Equus przewalskii</name>
    <name type="common">Przewalski's horse</name>
    <name type="synonym">Equus caballus przewalskii</name>
    <dbReference type="NCBI Taxonomy" id="9798"/>
    <lineage>
        <taxon>Eukaryota</taxon>
        <taxon>Metazoa</taxon>
        <taxon>Chordata</taxon>
        <taxon>Craniata</taxon>
        <taxon>Vertebrata</taxon>
        <taxon>Euteleostomi</taxon>
        <taxon>Mammalia</taxon>
        <taxon>Eutheria</taxon>
        <taxon>Laurasiatheria</taxon>
        <taxon>Perissodactyla</taxon>
        <taxon>Equidae</taxon>
        <taxon>Equus</taxon>
    </lineage>
</organism>
<evidence type="ECO:0000313" key="2">
    <source>
        <dbReference type="RefSeq" id="XP_070450718.1"/>
    </source>
</evidence>
<dbReference type="Proteomes" id="UP001652662">
    <property type="component" value="Chromosome 25"/>
</dbReference>
<evidence type="ECO:0000313" key="1">
    <source>
        <dbReference type="Proteomes" id="UP001652662"/>
    </source>
</evidence>
<protein>
    <submittedName>
        <fullName evidence="2">Uncharacterized protein</fullName>
    </submittedName>
</protein>
<dbReference type="RefSeq" id="XP_070450718.1">
    <property type="nucleotide sequence ID" value="XM_070594617.1"/>
</dbReference>
<name>A0ABM4MDF3_EQUPR</name>